<organism evidence="3 4">
    <name type="scientific">Tessaracoccus flavescens</name>
    <dbReference type="NCBI Taxonomy" id="399497"/>
    <lineage>
        <taxon>Bacteria</taxon>
        <taxon>Bacillati</taxon>
        <taxon>Actinomycetota</taxon>
        <taxon>Actinomycetes</taxon>
        <taxon>Propionibacteriales</taxon>
        <taxon>Propionibacteriaceae</taxon>
        <taxon>Tessaracoccus</taxon>
    </lineage>
</organism>
<evidence type="ECO:0000313" key="3">
    <source>
        <dbReference type="EMBL" id="AQP50103.1"/>
    </source>
</evidence>
<feature type="domain" description="Excalibur calcium-binding" evidence="2">
    <location>
        <begin position="40"/>
        <end position="76"/>
    </location>
</feature>
<sequence length="76" mass="7937">MTAAPTLGKLEAVARSAQSSDTDIRPLADTFNEEAPKSVYCPNCKAVRSAGADPIRIGQPGYGSHLDRDDDGAGCE</sequence>
<name>A0A1Q2CVG7_9ACTN</name>
<dbReference type="KEGG" id="tfa:BW733_03900"/>
<protein>
    <recommendedName>
        <fullName evidence="2">Excalibur calcium-binding domain-containing protein</fullName>
    </recommendedName>
</protein>
<evidence type="ECO:0000256" key="1">
    <source>
        <dbReference type="SAM" id="MobiDB-lite"/>
    </source>
</evidence>
<dbReference type="SMART" id="SM00894">
    <property type="entry name" value="Excalibur"/>
    <property type="match status" value="1"/>
</dbReference>
<keyword evidence="4" id="KW-1185">Reference proteome</keyword>
<dbReference type="Proteomes" id="UP000188235">
    <property type="component" value="Chromosome"/>
</dbReference>
<dbReference type="AlphaFoldDB" id="A0A1Q2CVG7"/>
<proteinExistence type="predicted"/>
<feature type="region of interest" description="Disordered" evidence="1">
    <location>
        <begin position="52"/>
        <end position="76"/>
    </location>
</feature>
<dbReference type="Pfam" id="PF05901">
    <property type="entry name" value="Excalibur"/>
    <property type="match status" value="1"/>
</dbReference>
<accession>A0A1Q2CVG7</accession>
<reference evidence="3 4" key="1">
    <citation type="journal article" date="2008" name="Int. J. Syst. Evol. Microbiol.">
        <title>Tessaracoccus flavescens sp. nov., isolated from marine sediment.</title>
        <authorList>
            <person name="Lee D.W."/>
            <person name="Lee S.D."/>
        </authorList>
    </citation>
    <scope>NUCLEOTIDE SEQUENCE [LARGE SCALE GENOMIC DNA]</scope>
    <source>
        <strain evidence="3 4">SST-39T</strain>
    </source>
</reference>
<evidence type="ECO:0000313" key="4">
    <source>
        <dbReference type="Proteomes" id="UP000188235"/>
    </source>
</evidence>
<dbReference type="EMBL" id="CP019607">
    <property type="protein sequence ID" value="AQP50103.1"/>
    <property type="molecule type" value="Genomic_DNA"/>
</dbReference>
<dbReference type="InterPro" id="IPR008613">
    <property type="entry name" value="Excalibur_Ca-bd_domain"/>
</dbReference>
<feature type="region of interest" description="Disordered" evidence="1">
    <location>
        <begin position="1"/>
        <end position="25"/>
    </location>
</feature>
<evidence type="ECO:0000259" key="2">
    <source>
        <dbReference type="SMART" id="SM00894"/>
    </source>
</evidence>
<gene>
    <name evidence="3" type="ORF">BW733_03900</name>
</gene>
<dbReference type="STRING" id="399497.BW733_03900"/>